<organism evidence="2 3">
    <name type="scientific">Oleomonas cavernae</name>
    <dbReference type="NCBI Taxonomy" id="2320859"/>
    <lineage>
        <taxon>Bacteria</taxon>
        <taxon>Pseudomonadati</taxon>
        <taxon>Pseudomonadota</taxon>
        <taxon>Alphaproteobacteria</taxon>
        <taxon>Acetobacterales</taxon>
        <taxon>Acetobacteraceae</taxon>
        <taxon>Oleomonas</taxon>
    </lineage>
</organism>
<comment type="caution">
    <text evidence="2">The sequence shown here is derived from an EMBL/GenBank/DDBJ whole genome shotgun (WGS) entry which is preliminary data.</text>
</comment>
<feature type="domain" description="MaoC-like" evidence="1">
    <location>
        <begin position="15"/>
        <end position="115"/>
    </location>
</feature>
<reference evidence="2 3" key="1">
    <citation type="submission" date="2018-09" db="EMBL/GenBank/DDBJ databases">
        <authorList>
            <person name="Zhu H."/>
        </authorList>
    </citation>
    <scope>NUCLEOTIDE SEQUENCE [LARGE SCALE GENOMIC DNA]</scope>
    <source>
        <strain evidence="2 3">K1W22B-8</strain>
    </source>
</reference>
<accession>A0A418W9N4</accession>
<evidence type="ECO:0000313" key="2">
    <source>
        <dbReference type="EMBL" id="RJF86727.1"/>
    </source>
</evidence>
<dbReference type="Gene3D" id="3.10.129.10">
    <property type="entry name" value="Hotdog Thioesterase"/>
    <property type="match status" value="1"/>
</dbReference>
<dbReference type="Pfam" id="PF01575">
    <property type="entry name" value="MaoC_dehydratas"/>
    <property type="match status" value="1"/>
</dbReference>
<dbReference type="InterPro" id="IPR002539">
    <property type="entry name" value="MaoC-like_dom"/>
</dbReference>
<protein>
    <submittedName>
        <fullName evidence="2">MaoC family dehydratase</fullName>
    </submittedName>
</protein>
<dbReference type="InterPro" id="IPR029069">
    <property type="entry name" value="HotDog_dom_sf"/>
</dbReference>
<dbReference type="InterPro" id="IPR052342">
    <property type="entry name" value="MCH/BMMD"/>
</dbReference>
<evidence type="ECO:0000259" key="1">
    <source>
        <dbReference type="Pfam" id="PF01575"/>
    </source>
</evidence>
<gene>
    <name evidence="2" type="ORF">D3874_06585</name>
</gene>
<name>A0A418W9N4_9PROT</name>
<evidence type="ECO:0000313" key="3">
    <source>
        <dbReference type="Proteomes" id="UP000284605"/>
    </source>
</evidence>
<dbReference type="SUPFAM" id="SSF54637">
    <property type="entry name" value="Thioesterase/thiol ester dehydrase-isomerase"/>
    <property type="match status" value="1"/>
</dbReference>
<proteinExistence type="predicted"/>
<dbReference type="PANTHER" id="PTHR43664:SF1">
    <property type="entry name" value="BETA-METHYLMALYL-COA DEHYDRATASE"/>
    <property type="match status" value="1"/>
</dbReference>
<keyword evidence="3" id="KW-1185">Reference proteome</keyword>
<dbReference type="PANTHER" id="PTHR43664">
    <property type="entry name" value="MONOAMINE OXIDASE-RELATED"/>
    <property type="match status" value="1"/>
</dbReference>
<sequence>MSDRRLHWFEDFVPGTTVTAGTISFDEAEIIAFARRYDPQPFHIDPVAAAGSFYGGIIASGWHTFSKIIRTITDYTLGHDGCPGFIVSPGFEDLRWIKPVRPGDVLTVTIEVISATASETRPDRGLIKQRFSAANATGEVVCSVLGKAFIGKRGQQ</sequence>
<dbReference type="EMBL" id="QYUK01000011">
    <property type="protein sequence ID" value="RJF86727.1"/>
    <property type="molecule type" value="Genomic_DNA"/>
</dbReference>
<dbReference type="AlphaFoldDB" id="A0A418W9N4"/>
<dbReference type="RefSeq" id="WP_119777372.1">
    <property type="nucleotide sequence ID" value="NZ_QYUK01000011.1"/>
</dbReference>
<dbReference type="CDD" id="cd03454">
    <property type="entry name" value="YdeM"/>
    <property type="match status" value="1"/>
</dbReference>
<dbReference type="Proteomes" id="UP000284605">
    <property type="component" value="Unassembled WGS sequence"/>
</dbReference>
<dbReference type="OrthoDB" id="9797938at2"/>